<dbReference type="Gene3D" id="3.90.550.10">
    <property type="entry name" value="Spore Coat Polysaccharide Biosynthesis Protein SpsA, Chain A"/>
    <property type="match status" value="1"/>
</dbReference>
<feature type="domain" description="Glycosyltransferase 2-like" evidence="2">
    <location>
        <begin position="12"/>
        <end position="169"/>
    </location>
</feature>
<comment type="similarity">
    <text evidence="1">Belongs to the glycosyltransferase 2 family.</text>
</comment>
<accession>A0ABW1J5R7</accession>
<evidence type="ECO:0000313" key="3">
    <source>
        <dbReference type="EMBL" id="MFC5996206.1"/>
    </source>
</evidence>
<dbReference type="InterPro" id="IPR050256">
    <property type="entry name" value="Glycosyltransferase_2"/>
</dbReference>
<dbReference type="RefSeq" id="WP_379586714.1">
    <property type="nucleotide sequence ID" value="NZ_JBHSQW010000035.1"/>
</dbReference>
<reference evidence="4" key="1">
    <citation type="journal article" date="2019" name="Int. J. Syst. Evol. Microbiol.">
        <title>The Global Catalogue of Microorganisms (GCM) 10K type strain sequencing project: providing services to taxonomists for standard genome sequencing and annotation.</title>
        <authorList>
            <consortium name="The Broad Institute Genomics Platform"/>
            <consortium name="The Broad Institute Genome Sequencing Center for Infectious Disease"/>
            <person name="Wu L."/>
            <person name="Ma J."/>
        </authorList>
    </citation>
    <scope>NUCLEOTIDE SEQUENCE [LARGE SCALE GENOMIC DNA]</scope>
    <source>
        <strain evidence="4">CCM 8391</strain>
    </source>
</reference>
<comment type="caution">
    <text evidence="3">The sequence shown here is derived from an EMBL/GenBank/DDBJ whole genome shotgun (WGS) entry which is preliminary data.</text>
</comment>
<gene>
    <name evidence="3" type="ORF">ACFQE5_18535</name>
</gene>
<evidence type="ECO:0000256" key="1">
    <source>
        <dbReference type="ARBA" id="ARBA00006739"/>
    </source>
</evidence>
<dbReference type="PANTHER" id="PTHR48090:SF7">
    <property type="entry name" value="RFBJ PROTEIN"/>
    <property type="match status" value="1"/>
</dbReference>
<dbReference type="SUPFAM" id="SSF53448">
    <property type="entry name" value="Nucleotide-diphospho-sugar transferases"/>
    <property type="match status" value="1"/>
</dbReference>
<proteinExistence type="inferred from homology"/>
<protein>
    <submittedName>
        <fullName evidence="3">Glycosyltransferase family 2 protein</fullName>
    </submittedName>
</protein>
<evidence type="ECO:0000259" key="2">
    <source>
        <dbReference type="Pfam" id="PF00535"/>
    </source>
</evidence>
<dbReference type="Proteomes" id="UP001596302">
    <property type="component" value="Unassembled WGS sequence"/>
</dbReference>
<sequence length="231" mass="25034">MPIPRGVDDVWIVVPVFNEQTVIGSVVEEILRTFPNVVCVDDGSSDGSAEAIASTGAHLVRHPINLGQGAALQTGLTYACARSGAQYFVTFDADGQHRVEDALNMVAKARSGEADVVLGSRFLESAATVLVLKRLVLRCIAALSPASRRLNLTDAHNGLRVFTRPVVEEFRISMNRMAHASEIVSYLSRSSWRVAEMPVSVLYTDYSMSKGQSLVNGVNVLFDLSVRQRGA</sequence>
<dbReference type="Pfam" id="PF00535">
    <property type="entry name" value="Glycos_transf_2"/>
    <property type="match status" value="1"/>
</dbReference>
<organism evidence="3 4">
    <name type="scientific">Pseudonocardia hispaniensis</name>
    <dbReference type="NCBI Taxonomy" id="904933"/>
    <lineage>
        <taxon>Bacteria</taxon>
        <taxon>Bacillati</taxon>
        <taxon>Actinomycetota</taxon>
        <taxon>Actinomycetes</taxon>
        <taxon>Pseudonocardiales</taxon>
        <taxon>Pseudonocardiaceae</taxon>
        <taxon>Pseudonocardia</taxon>
    </lineage>
</organism>
<dbReference type="EMBL" id="JBHSQW010000035">
    <property type="protein sequence ID" value="MFC5996206.1"/>
    <property type="molecule type" value="Genomic_DNA"/>
</dbReference>
<name>A0ABW1J5R7_9PSEU</name>
<keyword evidence="4" id="KW-1185">Reference proteome</keyword>
<dbReference type="InterPro" id="IPR001173">
    <property type="entry name" value="Glyco_trans_2-like"/>
</dbReference>
<dbReference type="PANTHER" id="PTHR48090">
    <property type="entry name" value="UNDECAPRENYL-PHOSPHATE 4-DEOXY-4-FORMAMIDO-L-ARABINOSE TRANSFERASE-RELATED"/>
    <property type="match status" value="1"/>
</dbReference>
<dbReference type="CDD" id="cd04179">
    <property type="entry name" value="DPM_DPG-synthase_like"/>
    <property type="match status" value="1"/>
</dbReference>
<dbReference type="InterPro" id="IPR029044">
    <property type="entry name" value="Nucleotide-diphossugar_trans"/>
</dbReference>
<evidence type="ECO:0000313" key="4">
    <source>
        <dbReference type="Proteomes" id="UP001596302"/>
    </source>
</evidence>